<reference evidence="2" key="1">
    <citation type="submission" date="2023-07" db="EMBL/GenBank/DDBJ databases">
        <title>draft genome sequence of fig (Ficus carica).</title>
        <authorList>
            <person name="Takahashi T."/>
            <person name="Nishimura K."/>
        </authorList>
    </citation>
    <scope>NUCLEOTIDE SEQUENCE</scope>
</reference>
<evidence type="ECO:0000313" key="3">
    <source>
        <dbReference type="Proteomes" id="UP001187192"/>
    </source>
</evidence>
<feature type="region of interest" description="Disordered" evidence="1">
    <location>
        <begin position="1"/>
        <end position="90"/>
    </location>
</feature>
<keyword evidence="3" id="KW-1185">Reference proteome</keyword>
<organism evidence="2 3">
    <name type="scientific">Ficus carica</name>
    <name type="common">Common fig</name>
    <dbReference type="NCBI Taxonomy" id="3494"/>
    <lineage>
        <taxon>Eukaryota</taxon>
        <taxon>Viridiplantae</taxon>
        <taxon>Streptophyta</taxon>
        <taxon>Embryophyta</taxon>
        <taxon>Tracheophyta</taxon>
        <taxon>Spermatophyta</taxon>
        <taxon>Magnoliopsida</taxon>
        <taxon>eudicotyledons</taxon>
        <taxon>Gunneridae</taxon>
        <taxon>Pentapetalae</taxon>
        <taxon>rosids</taxon>
        <taxon>fabids</taxon>
        <taxon>Rosales</taxon>
        <taxon>Moraceae</taxon>
        <taxon>Ficeae</taxon>
        <taxon>Ficus</taxon>
    </lineage>
</organism>
<sequence>MQKIISLSSRRRFPARSRSPWWLNNGDDRRRRESEARTGDRRREVRYRRAPPISSCGGDPFQSRRRTEIATRPRSPVLGEITREESGEHD</sequence>
<gene>
    <name evidence="2" type="ORF">TIFTF001_025809</name>
</gene>
<accession>A0AA88AXA7</accession>
<feature type="compositionally biased region" description="Basic and acidic residues" evidence="1">
    <location>
        <begin position="26"/>
        <end position="43"/>
    </location>
</feature>
<dbReference type="Proteomes" id="UP001187192">
    <property type="component" value="Unassembled WGS sequence"/>
</dbReference>
<evidence type="ECO:0000313" key="2">
    <source>
        <dbReference type="EMBL" id="GMN56683.1"/>
    </source>
</evidence>
<proteinExistence type="predicted"/>
<dbReference type="EMBL" id="BTGU01000065">
    <property type="protein sequence ID" value="GMN56683.1"/>
    <property type="molecule type" value="Genomic_DNA"/>
</dbReference>
<protein>
    <submittedName>
        <fullName evidence="2">Uncharacterized protein</fullName>
    </submittedName>
</protein>
<evidence type="ECO:0000256" key="1">
    <source>
        <dbReference type="SAM" id="MobiDB-lite"/>
    </source>
</evidence>
<dbReference type="AlphaFoldDB" id="A0AA88AXA7"/>
<comment type="caution">
    <text evidence="2">The sequence shown here is derived from an EMBL/GenBank/DDBJ whole genome shotgun (WGS) entry which is preliminary data.</text>
</comment>
<feature type="compositionally biased region" description="Basic and acidic residues" evidence="1">
    <location>
        <begin position="81"/>
        <end position="90"/>
    </location>
</feature>
<name>A0AA88AXA7_FICCA</name>